<feature type="domain" description="PH" evidence="5">
    <location>
        <begin position="33"/>
        <end position="139"/>
    </location>
</feature>
<dbReference type="InterPro" id="IPR035899">
    <property type="entry name" value="DBL_dom_sf"/>
</dbReference>
<organism evidence="9 10">
    <name type="scientific">Hypsibius exemplaris</name>
    <name type="common">Freshwater tardigrade</name>
    <dbReference type="NCBI Taxonomy" id="2072580"/>
    <lineage>
        <taxon>Eukaryota</taxon>
        <taxon>Metazoa</taxon>
        <taxon>Ecdysozoa</taxon>
        <taxon>Tardigrada</taxon>
        <taxon>Eutardigrada</taxon>
        <taxon>Parachela</taxon>
        <taxon>Hypsibioidea</taxon>
        <taxon>Hypsibiidae</taxon>
        <taxon>Hypsibius</taxon>
    </lineage>
</organism>
<dbReference type="InterPro" id="IPR000219">
    <property type="entry name" value="DH_dom"/>
</dbReference>
<protein>
    <submittedName>
        <fullName evidence="9">Ras-specific guanine nucleotide-releasing factor 2</fullName>
    </submittedName>
</protein>
<dbReference type="InterPro" id="IPR011993">
    <property type="entry name" value="PH-like_dom_sf"/>
</dbReference>
<dbReference type="Gene3D" id="2.30.29.30">
    <property type="entry name" value="Pleckstrin-homology domain (PH domain)/Phosphotyrosine-binding domain (PTB)"/>
    <property type="match status" value="2"/>
</dbReference>
<evidence type="ECO:0000256" key="4">
    <source>
        <dbReference type="SAM" id="MobiDB-lite"/>
    </source>
</evidence>
<feature type="region of interest" description="Disordered" evidence="4">
    <location>
        <begin position="1537"/>
        <end position="1578"/>
    </location>
</feature>
<dbReference type="PROSITE" id="PS00720">
    <property type="entry name" value="RASGEF"/>
    <property type="match status" value="1"/>
</dbReference>
<keyword evidence="3" id="KW-0175">Coiled coil</keyword>
<evidence type="ECO:0000256" key="2">
    <source>
        <dbReference type="PROSITE-ProRule" id="PRU00168"/>
    </source>
</evidence>
<dbReference type="SUPFAM" id="SSF48366">
    <property type="entry name" value="Ras GEF"/>
    <property type="match status" value="1"/>
</dbReference>
<feature type="compositionally biased region" description="Polar residues" evidence="4">
    <location>
        <begin position="1107"/>
        <end position="1118"/>
    </location>
</feature>
<feature type="region of interest" description="Disordered" evidence="4">
    <location>
        <begin position="1038"/>
        <end position="1118"/>
    </location>
</feature>
<dbReference type="PANTHER" id="PTHR23113:SF99">
    <property type="entry name" value="RASGEF DOMAIN-CONTAINING PROTEIN"/>
    <property type="match status" value="1"/>
</dbReference>
<feature type="region of interest" description="Disordered" evidence="4">
    <location>
        <begin position="758"/>
        <end position="797"/>
    </location>
</feature>
<dbReference type="PROSITE" id="PS50096">
    <property type="entry name" value="IQ"/>
    <property type="match status" value="1"/>
</dbReference>
<dbReference type="SUPFAM" id="SSF50729">
    <property type="entry name" value="PH domain-like"/>
    <property type="match status" value="2"/>
</dbReference>
<dbReference type="SMART" id="SM00325">
    <property type="entry name" value="RhoGEF"/>
    <property type="match status" value="1"/>
</dbReference>
<dbReference type="Pfam" id="PF00618">
    <property type="entry name" value="RasGEF_N"/>
    <property type="match status" value="1"/>
</dbReference>
<dbReference type="Gene3D" id="1.20.900.10">
    <property type="entry name" value="Dbl homology (DH) domain"/>
    <property type="match status" value="1"/>
</dbReference>
<dbReference type="Pfam" id="PF00621">
    <property type="entry name" value="RhoGEF"/>
    <property type="match status" value="1"/>
</dbReference>
<evidence type="ECO:0000256" key="3">
    <source>
        <dbReference type="SAM" id="Coils"/>
    </source>
</evidence>
<dbReference type="Proteomes" id="UP000192578">
    <property type="component" value="Unassembled WGS sequence"/>
</dbReference>
<feature type="compositionally biased region" description="Polar residues" evidence="4">
    <location>
        <begin position="1088"/>
        <end position="1098"/>
    </location>
</feature>
<evidence type="ECO:0000313" key="10">
    <source>
        <dbReference type="Proteomes" id="UP000192578"/>
    </source>
</evidence>
<comment type="caution">
    <text evidence="9">The sequence shown here is derived from an EMBL/GenBank/DDBJ whole genome shotgun (WGS) entry which is preliminary data.</text>
</comment>
<dbReference type="InterPro" id="IPR023578">
    <property type="entry name" value="Ras_GEF_dom_sf"/>
</dbReference>
<dbReference type="InterPro" id="IPR000651">
    <property type="entry name" value="Ras-like_Gua-exchang_fac_N"/>
</dbReference>
<dbReference type="CDD" id="cd00155">
    <property type="entry name" value="RasGEF"/>
    <property type="match status" value="1"/>
</dbReference>
<dbReference type="GO" id="GO:0005085">
    <property type="term" value="F:guanyl-nucleotide exchange factor activity"/>
    <property type="evidence" value="ECO:0007669"/>
    <property type="project" value="UniProtKB-KW"/>
</dbReference>
<dbReference type="Pfam" id="PF00617">
    <property type="entry name" value="RasGEF"/>
    <property type="match status" value="1"/>
</dbReference>
<proteinExistence type="predicted"/>
<accession>A0A9X6RLR5</accession>
<feature type="compositionally biased region" description="Low complexity" evidence="4">
    <location>
        <begin position="1049"/>
        <end position="1059"/>
    </location>
</feature>
<sequence length="1578" mass="176891">MHAMQRSIRIHDQQLLFLAERARQEVVKSKTVGQCYAGTMSKRSGDNKWQQRWFLLHQNLLFYFENSHAVRPHGVIFLEGSYCERVILSSPRHKDKDVPDNQHCFVISYRKDGMKQYEFCTDNEAACSAWVDAVTQASFNKVLQQKEELEQKHLHLLHIVETEKTSKWQLRQQCDELTTEITKLRTELRSLKRHSKSSAATAAYPSQFVSEFHPRFLADAADHTSAQHGAVPPDLVDIKKIQKVQSFFRGWLCRRRWKQIVEEYIRSPHAENMRKRNSLVFAMVECEQEYVAQIQMLVATFFRPLKMAASSKNPPVSHEDVSSIFLNSETILFLHQIFLKGLIARMDSWPTLVLGDLFDMWLPMLSIYQEYVRNHHYSLQVLAECKQSREFSGILRRLEEKLQVQGRSLEQFLTYPMNQIPRYIVTLHELLAHTPHDHVERKSLEYAKNQLEELSRVMHDEVSETENIRKNLGIERMIVEGCDILLDVNQVFVRQGTLIHVLKDASARSRSSRFTRSIGTTDKSEVVRQCFLFTNHLIITSRSTTNGKLHLAKHVGKIALQEITLIEDTSEMNEEEDQNAGTNGHLDPHQASSGKLGHDYQNRDFKLIIDQKPVPLTVHLVAATEEEKVAWTADILQCLENLRCSDLLNAALNEASSVTMPNSIKNDPKLFRDDIDIRFSRSLNSCKIRYATLERLLERLTDLRFLSVDFLNTFLLTYRVFTSGMYVLSALVKVYQSAETLTIEDISRGEIGRSHGSLSFSVDEEEGRQCHDRRISTASAASAPIAESADEPGTLQRNPHWRWSFRKYEEQQRGSVRVRRLRHDAIPSPIPASPCSSSTEHQSSVEDPQEEAVSLSSTADGGVPQILRPRTSLDSTGSRHLVVPGIGYRAPAPATPIAGSQTVPSTSAAGIPSLTNGKSELTGILKNTSASHDLKGAPSKSGEVAASDPDTEVFYLDQVNRHKSPVRTIPIPPPLHLSSSPQTPRRSIPSNLTSSVASTGLLTRPPGNSRFPPRKDIKRSYSPLDIASVLTSPNLARKRESNVSDYSGLSLSPRNSLLNPEPPSKAASTGSPKRGSTTSDYSDYLLSPRSSVVPSQEPKNPGPQPSKRGSNVSDVSGYHSSYRSSVQFSDVSRNNSMFSSAITDPTASHIGSKVGAVVTSSRRSGRRCSSAIAAAAFAVATAASANPPDMIDEESDEGQHARRSSIICAAATMRVLNVMRHWASKQRQDFETDQQLRTAAINFLQDVVCDYNLLPAEQKLAGQILRTLTTGGDEPNFAQRQVELERILTPPTASTKDTSNNISALEIAEQMTLLDHKIFMSIRSEEFLGMAWMKDSKAQKAPNILLITKRFNETSRLVVSEIISCSTLTERINIIEKWTAVADICRVLHNYNGVLQICAALVNSSVYRLKRTWQKLSKTTKLTIDKLQTLVASDGRFKNMREALHRCDPPCVPYLGMYLTDLSFIEEGTPNYAENGMINFSKMRMIAHVIQEIKLYQQSPYKIQHSPRVTAYLLDATRCMADDELYRRSLMIEPRTARMSVDIPNGPTPSAAASSQASAPKPASGKDGKLQSQTSFPG</sequence>
<feature type="domain" description="PH" evidence="5">
    <location>
        <begin position="491"/>
        <end position="640"/>
    </location>
</feature>
<feature type="compositionally biased region" description="Low complexity" evidence="4">
    <location>
        <begin position="1548"/>
        <end position="1563"/>
    </location>
</feature>
<dbReference type="SMART" id="SM00147">
    <property type="entry name" value="RasGEF"/>
    <property type="match status" value="1"/>
</dbReference>
<feature type="region of interest" description="Disordered" evidence="4">
    <location>
        <begin position="824"/>
        <end position="878"/>
    </location>
</feature>
<gene>
    <name evidence="9" type="ORF">BV898_16694</name>
</gene>
<dbReference type="PANTHER" id="PTHR23113">
    <property type="entry name" value="GUANINE NUCLEOTIDE EXCHANGE FACTOR"/>
    <property type="match status" value="1"/>
</dbReference>
<dbReference type="PROSITE" id="PS50003">
    <property type="entry name" value="PH_DOMAIN"/>
    <property type="match status" value="2"/>
</dbReference>
<evidence type="ECO:0000256" key="1">
    <source>
        <dbReference type="ARBA" id="ARBA00022658"/>
    </source>
</evidence>
<dbReference type="SUPFAM" id="SSF48065">
    <property type="entry name" value="DBL homology domain (DH-domain)"/>
    <property type="match status" value="1"/>
</dbReference>
<feature type="compositionally biased region" description="Low complexity" evidence="4">
    <location>
        <begin position="776"/>
        <end position="787"/>
    </location>
</feature>
<dbReference type="PROSITE" id="PS50010">
    <property type="entry name" value="DH_2"/>
    <property type="match status" value="1"/>
</dbReference>
<dbReference type="Pfam" id="PF00169">
    <property type="entry name" value="PH"/>
    <property type="match status" value="1"/>
</dbReference>
<dbReference type="CDD" id="cd06224">
    <property type="entry name" value="REM"/>
    <property type="match status" value="1"/>
</dbReference>
<evidence type="ECO:0000259" key="5">
    <source>
        <dbReference type="PROSITE" id="PS50003"/>
    </source>
</evidence>
<dbReference type="OrthoDB" id="10254377at2759"/>
<feature type="domain" description="DH" evidence="7">
    <location>
        <begin position="275"/>
        <end position="461"/>
    </location>
</feature>
<feature type="domain" description="N-terminal Ras-GEF" evidence="8">
    <location>
        <begin position="684"/>
        <end position="800"/>
    </location>
</feature>
<evidence type="ECO:0000313" key="9">
    <source>
        <dbReference type="EMBL" id="OWA52235.1"/>
    </source>
</evidence>
<dbReference type="InterPro" id="IPR001895">
    <property type="entry name" value="RASGEF_cat_dom"/>
</dbReference>
<dbReference type="SMART" id="SM00233">
    <property type="entry name" value="PH"/>
    <property type="match status" value="2"/>
</dbReference>
<feature type="compositionally biased region" description="Polar residues" evidence="4">
    <location>
        <begin position="982"/>
        <end position="1001"/>
    </location>
</feature>
<evidence type="ECO:0000259" key="7">
    <source>
        <dbReference type="PROSITE" id="PS50010"/>
    </source>
</evidence>
<feature type="region of interest" description="Disordered" evidence="4">
    <location>
        <begin position="571"/>
        <end position="595"/>
    </location>
</feature>
<dbReference type="CDD" id="cd00160">
    <property type="entry name" value="RhoGEF"/>
    <property type="match status" value="1"/>
</dbReference>
<dbReference type="GO" id="GO:0005886">
    <property type="term" value="C:plasma membrane"/>
    <property type="evidence" value="ECO:0007669"/>
    <property type="project" value="TreeGrafter"/>
</dbReference>
<feature type="region of interest" description="Disordered" evidence="4">
    <location>
        <begin position="964"/>
        <end position="1019"/>
    </location>
</feature>
<dbReference type="InterPro" id="IPR036964">
    <property type="entry name" value="RASGEF_cat_dom_sf"/>
</dbReference>
<feature type="domain" description="Ras-GEF" evidence="6">
    <location>
        <begin position="1303"/>
        <end position="1535"/>
    </location>
</feature>
<keyword evidence="1 2" id="KW-0344">Guanine-nucleotide releasing factor</keyword>
<dbReference type="Gene3D" id="1.10.840.10">
    <property type="entry name" value="Ras guanine-nucleotide exchange factors catalytic domain"/>
    <property type="match status" value="1"/>
</dbReference>
<dbReference type="InterPro" id="IPR001849">
    <property type="entry name" value="PH_domain"/>
</dbReference>
<keyword evidence="10" id="KW-1185">Reference proteome</keyword>
<feature type="compositionally biased region" description="Polar residues" evidence="4">
    <location>
        <begin position="1066"/>
        <end position="1081"/>
    </location>
</feature>
<feature type="coiled-coil region" evidence="3">
    <location>
        <begin position="167"/>
        <end position="194"/>
    </location>
</feature>
<dbReference type="EMBL" id="MTYJ01000258">
    <property type="protein sequence ID" value="OWA52235.1"/>
    <property type="molecule type" value="Genomic_DNA"/>
</dbReference>
<name>A0A9X6RLR5_HYPEX</name>
<dbReference type="Gene3D" id="1.20.870.10">
    <property type="entry name" value="Son of sevenless (SoS) protein Chain: S domain 1"/>
    <property type="match status" value="2"/>
</dbReference>
<dbReference type="PROSITE" id="PS50009">
    <property type="entry name" value="RASGEF_CAT"/>
    <property type="match status" value="1"/>
</dbReference>
<dbReference type="PROSITE" id="PS50212">
    <property type="entry name" value="RASGEF_NTER"/>
    <property type="match status" value="1"/>
</dbReference>
<reference evidence="10" key="1">
    <citation type="submission" date="2017-01" db="EMBL/GenBank/DDBJ databases">
        <title>Comparative genomics of anhydrobiosis in the tardigrade Hypsibius dujardini.</title>
        <authorList>
            <person name="Yoshida Y."/>
            <person name="Koutsovoulos G."/>
            <person name="Laetsch D."/>
            <person name="Stevens L."/>
            <person name="Kumar S."/>
            <person name="Horikawa D."/>
            <person name="Ishino K."/>
            <person name="Komine S."/>
            <person name="Tomita M."/>
            <person name="Blaxter M."/>
            <person name="Arakawa K."/>
        </authorList>
    </citation>
    <scope>NUCLEOTIDE SEQUENCE [LARGE SCALE GENOMIC DNA]</scope>
    <source>
        <strain evidence="10">Z151</strain>
    </source>
</reference>
<evidence type="ECO:0000259" key="6">
    <source>
        <dbReference type="PROSITE" id="PS50009"/>
    </source>
</evidence>
<dbReference type="InterPro" id="IPR008937">
    <property type="entry name" value="Ras-like_GEF"/>
</dbReference>
<evidence type="ECO:0000259" key="8">
    <source>
        <dbReference type="PROSITE" id="PS50212"/>
    </source>
</evidence>
<dbReference type="GO" id="GO:0007265">
    <property type="term" value="P:Ras protein signal transduction"/>
    <property type="evidence" value="ECO:0007669"/>
    <property type="project" value="TreeGrafter"/>
</dbReference>
<dbReference type="InterPro" id="IPR019804">
    <property type="entry name" value="Ras_G-nucl-exch_fac_CS"/>
</dbReference>